<dbReference type="GO" id="GO:0003723">
    <property type="term" value="F:RNA binding"/>
    <property type="evidence" value="ECO:0007669"/>
    <property type="project" value="UniProtKB-UniRule"/>
</dbReference>
<evidence type="ECO:0000256" key="1">
    <source>
        <dbReference type="ARBA" id="ARBA00022490"/>
    </source>
</evidence>
<dbReference type="PROSITE" id="PS51689">
    <property type="entry name" value="SAM_RNA_A_N6_MT"/>
    <property type="match status" value="1"/>
</dbReference>
<comment type="similarity">
    <text evidence="7">Belongs to the class I-like SAM-binding methyltransferase superfamily. rRNA adenine N(6)-methyltransferase family. RsmA subfamily.</text>
</comment>
<feature type="binding site" evidence="7 8">
    <location>
        <position position="46"/>
    </location>
    <ligand>
        <name>S-adenosyl-L-methionine</name>
        <dbReference type="ChEBI" id="CHEBI:59789"/>
    </ligand>
</feature>
<name>A0A9D1MX42_9BACT</name>
<sequence>MDVKTILKEKAFRFNRQFGQNFLLDEDVLDGIAEASGEKGTVVEVGAGAGTLTRALSARAKKVIAFEIDKNLKKVLDVTLKDRHNVTLIMGDVMKYPVSEIEKLCGGEYSVVANIPYYVTTPLIMNFLEQGKQVKSLTLTVQKEVAERLCAKEASKQYGAITVAVNAVADTEIVRLLPKEAFYPSPEVDSAVIRITLRRDKYDVADRDTFRRTVKAAFAMRRKTLANNLCALGFDKKQAEEVLSQAGLPAGCRGEQLSVEQFVNLSRIVGENL</sequence>
<protein>
    <recommendedName>
        <fullName evidence="7">Ribosomal RNA small subunit methyltransferase A</fullName>
        <ecNumber evidence="7">2.1.1.182</ecNumber>
    </recommendedName>
    <alternativeName>
        <fullName evidence="7">16S rRNA (adenine(1518)-N(6)/adenine(1519)-N(6))-dimethyltransferase</fullName>
    </alternativeName>
    <alternativeName>
        <fullName evidence="7">16S rRNA dimethyladenosine transferase</fullName>
    </alternativeName>
    <alternativeName>
        <fullName evidence="7">16S rRNA dimethylase</fullName>
    </alternativeName>
    <alternativeName>
        <fullName evidence="7">S-adenosylmethionine-6-N', N'-adenosyl(rRNA) dimethyltransferase</fullName>
    </alternativeName>
</protein>
<accession>A0A9D1MX42</accession>
<keyword evidence="2 7" id="KW-0698">rRNA processing</keyword>
<keyword evidence="4 7" id="KW-0808">Transferase</keyword>
<dbReference type="HAMAP" id="MF_00607">
    <property type="entry name" value="16SrRNA_methyltr_A"/>
    <property type="match status" value="1"/>
</dbReference>
<dbReference type="AlphaFoldDB" id="A0A9D1MX42"/>
<evidence type="ECO:0000256" key="3">
    <source>
        <dbReference type="ARBA" id="ARBA00022603"/>
    </source>
</evidence>
<reference evidence="10" key="1">
    <citation type="submission" date="2020-10" db="EMBL/GenBank/DDBJ databases">
        <authorList>
            <person name="Gilroy R."/>
        </authorList>
    </citation>
    <scope>NUCLEOTIDE SEQUENCE</scope>
    <source>
        <strain evidence="10">ChiHjej12B11-7776</strain>
    </source>
</reference>
<comment type="caution">
    <text evidence="10">The sequence shown here is derived from an EMBL/GenBank/DDBJ whole genome shotgun (WGS) entry which is preliminary data.</text>
</comment>
<dbReference type="InterPro" id="IPR020598">
    <property type="entry name" value="rRNA_Ade_methylase_Trfase_N"/>
</dbReference>
<dbReference type="EMBL" id="DVOC01000065">
    <property type="protein sequence ID" value="HIU91094.1"/>
    <property type="molecule type" value="Genomic_DNA"/>
</dbReference>
<dbReference type="Proteomes" id="UP000886852">
    <property type="component" value="Unassembled WGS sequence"/>
</dbReference>
<feature type="binding site" evidence="7 8">
    <location>
        <position position="23"/>
    </location>
    <ligand>
        <name>S-adenosyl-L-methionine</name>
        <dbReference type="ChEBI" id="CHEBI:59789"/>
    </ligand>
</feature>
<feature type="binding site" evidence="7 8">
    <location>
        <position position="67"/>
    </location>
    <ligand>
        <name>S-adenosyl-L-methionine</name>
        <dbReference type="ChEBI" id="CHEBI:59789"/>
    </ligand>
</feature>
<dbReference type="PANTHER" id="PTHR11727:SF7">
    <property type="entry name" value="DIMETHYLADENOSINE TRANSFERASE-RELATED"/>
    <property type="match status" value="1"/>
</dbReference>
<feature type="binding site" evidence="7 8">
    <location>
        <position position="114"/>
    </location>
    <ligand>
        <name>S-adenosyl-L-methionine</name>
        <dbReference type="ChEBI" id="CHEBI:59789"/>
    </ligand>
</feature>
<feature type="binding site" evidence="7 8">
    <location>
        <position position="21"/>
    </location>
    <ligand>
        <name>S-adenosyl-L-methionine</name>
        <dbReference type="ChEBI" id="CHEBI:59789"/>
    </ligand>
</feature>
<keyword evidence="5 7" id="KW-0949">S-adenosyl-L-methionine</keyword>
<dbReference type="InterPro" id="IPR011530">
    <property type="entry name" value="rRNA_adenine_dimethylase"/>
</dbReference>
<dbReference type="PANTHER" id="PTHR11727">
    <property type="entry name" value="DIMETHYLADENOSINE TRANSFERASE"/>
    <property type="match status" value="1"/>
</dbReference>
<evidence type="ECO:0000256" key="2">
    <source>
        <dbReference type="ARBA" id="ARBA00022552"/>
    </source>
</evidence>
<dbReference type="SUPFAM" id="SSF53335">
    <property type="entry name" value="S-adenosyl-L-methionine-dependent methyltransferases"/>
    <property type="match status" value="1"/>
</dbReference>
<dbReference type="InterPro" id="IPR029063">
    <property type="entry name" value="SAM-dependent_MTases_sf"/>
</dbReference>
<dbReference type="SMART" id="SM00650">
    <property type="entry name" value="rADc"/>
    <property type="match status" value="1"/>
</dbReference>
<reference evidence="10" key="2">
    <citation type="journal article" date="2021" name="PeerJ">
        <title>Extensive microbial diversity within the chicken gut microbiome revealed by metagenomics and culture.</title>
        <authorList>
            <person name="Gilroy R."/>
            <person name="Ravi A."/>
            <person name="Getino M."/>
            <person name="Pursley I."/>
            <person name="Horton D.L."/>
            <person name="Alikhan N.F."/>
            <person name="Baker D."/>
            <person name="Gharbi K."/>
            <person name="Hall N."/>
            <person name="Watson M."/>
            <person name="Adriaenssens E.M."/>
            <person name="Foster-Nyarko E."/>
            <person name="Jarju S."/>
            <person name="Secka A."/>
            <person name="Antonio M."/>
            <person name="Oren A."/>
            <person name="Chaudhuri R.R."/>
            <person name="La Ragione R."/>
            <person name="Hildebrand F."/>
            <person name="Pallen M.J."/>
        </authorList>
    </citation>
    <scope>NUCLEOTIDE SEQUENCE</scope>
    <source>
        <strain evidence="10">ChiHjej12B11-7776</strain>
    </source>
</reference>
<evidence type="ECO:0000256" key="6">
    <source>
        <dbReference type="ARBA" id="ARBA00022884"/>
    </source>
</evidence>
<evidence type="ECO:0000313" key="11">
    <source>
        <dbReference type="Proteomes" id="UP000886852"/>
    </source>
</evidence>
<keyword evidence="3 7" id="KW-0489">Methyltransferase</keyword>
<dbReference type="EC" id="2.1.1.182" evidence="7"/>
<feature type="domain" description="Ribosomal RNA adenine methylase transferase N-terminal" evidence="9">
    <location>
        <begin position="28"/>
        <end position="199"/>
    </location>
</feature>
<gene>
    <name evidence="7 10" type="primary">rsmA</name>
    <name evidence="7" type="synonym">ksgA</name>
    <name evidence="10" type="ORF">IAC72_03700</name>
</gene>
<keyword evidence="6 7" id="KW-0694">RNA-binding</keyword>
<dbReference type="CDD" id="cd02440">
    <property type="entry name" value="AdoMet_MTases"/>
    <property type="match status" value="1"/>
</dbReference>
<dbReference type="InterPro" id="IPR023165">
    <property type="entry name" value="rRNA_Ade_diMease-like_C"/>
</dbReference>
<comment type="subcellular location">
    <subcellularLocation>
        <location evidence="7">Cytoplasm</location>
    </subcellularLocation>
</comment>
<evidence type="ECO:0000259" key="9">
    <source>
        <dbReference type="SMART" id="SM00650"/>
    </source>
</evidence>
<dbReference type="GO" id="GO:0005829">
    <property type="term" value="C:cytosol"/>
    <property type="evidence" value="ECO:0007669"/>
    <property type="project" value="TreeGrafter"/>
</dbReference>
<dbReference type="Gene3D" id="3.40.50.150">
    <property type="entry name" value="Vaccinia Virus protein VP39"/>
    <property type="match status" value="1"/>
</dbReference>
<organism evidence="10 11">
    <name type="scientific">Candidatus Fimimonas merdipullorum</name>
    <dbReference type="NCBI Taxonomy" id="2840822"/>
    <lineage>
        <taxon>Bacteria</taxon>
        <taxon>Pseudomonadati</taxon>
        <taxon>Myxococcota</taxon>
        <taxon>Myxococcia</taxon>
        <taxon>Myxococcales</taxon>
        <taxon>Cystobacterineae</taxon>
        <taxon>Myxococcaceae</taxon>
        <taxon>Myxococcaceae incertae sedis</taxon>
        <taxon>Candidatus Fimimonas</taxon>
    </lineage>
</organism>
<keyword evidence="1 7" id="KW-0963">Cytoplasm</keyword>
<dbReference type="FunFam" id="3.40.50.150:FF:000023">
    <property type="entry name" value="Ribosomal RNA small subunit methyltransferase A"/>
    <property type="match status" value="1"/>
</dbReference>
<evidence type="ECO:0000256" key="5">
    <source>
        <dbReference type="ARBA" id="ARBA00022691"/>
    </source>
</evidence>
<proteinExistence type="inferred from homology"/>
<dbReference type="Gene3D" id="1.10.8.100">
    <property type="entry name" value="Ribosomal RNA adenine dimethylase-like, domain 2"/>
    <property type="match status" value="1"/>
</dbReference>
<dbReference type="GO" id="GO:0052908">
    <property type="term" value="F:16S rRNA (adenine(1518)-N(6)/adenine(1519)-N(6))-dimethyltransferase activity"/>
    <property type="evidence" value="ECO:0007669"/>
    <property type="project" value="UniProtKB-EC"/>
</dbReference>
<comment type="catalytic activity">
    <reaction evidence="7">
        <text>adenosine(1518)/adenosine(1519) in 16S rRNA + 4 S-adenosyl-L-methionine = N(6)-dimethyladenosine(1518)/N(6)-dimethyladenosine(1519) in 16S rRNA + 4 S-adenosyl-L-homocysteine + 4 H(+)</text>
        <dbReference type="Rhea" id="RHEA:19609"/>
        <dbReference type="Rhea" id="RHEA-COMP:10232"/>
        <dbReference type="Rhea" id="RHEA-COMP:10233"/>
        <dbReference type="ChEBI" id="CHEBI:15378"/>
        <dbReference type="ChEBI" id="CHEBI:57856"/>
        <dbReference type="ChEBI" id="CHEBI:59789"/>
        <dbReference type="ChEBI" id="CHEBI:74411"/>
        <dbReference type="ChEBI" id="CHEBI:74493"/>
        <dbReference type="EC" id="2.1.1.182"/>
    </reaction>
</comment>
<feature type="binding site" evidence="7 8">
    <location>
        <position position="92"/>
    </location>
    <ligand>
        <name>S-adenosyl-L-methionine</name>
        <dbReference type="ChEBI" id="CHEBI:59789"/>
    </ligand>
</feature>
<comment type="function">
    <text evidence="7">Specifically dimethylates two adjacent adenosines (A1518 and A1519) in the loop of a conserved hairpin near the 3'-end of 16S rRNA in the 30S particle. May play a critical role in biogenesis of 30S subunits.</text>
</comment>
<dbReference type="PROSITE" id="PS01131">
    <property type="entry name" value="RRNA_A_DIMETH"/>
    <property type="match status" value="1"/>
</dbReference>
<evidence type="ECO:0000256" key="8">
    <source>
        <dbReference type="PROSITE-ProRule" id="PRU01026"/>
    </source>
</evidence>
<dbReference type="InterPro" id="IPR020596">
    <property type="entry name" value="rRNA_Ade_Mease_Trfase_CS"/>
</dbReference>
<evidence type="ECO:0000256" key="7">
    <source>
        <dbReference type="HAMAP-Rule" id="MF_00607"/>
    </source>
</evidence>
<dbReference type="NCBIfam" id="TIGR00755">
    <property type="entry name" value="ksgA"/>
    <property type="match status" value="1"/>
</dbReference>
<dbReference type="InterPro" id="IPR001737">
    <property type="entry name" value="KsgA/Erm"/>
</dbReference>
<evidence type="ECO:0000313" key="10">
    <source>
        <dbReference type="EMBL" id="HIU91094.1"/>
    </source>
</evidence>
<evidence type="ECO:0000256" key="4">
    <source>
        <dbReference type="ARBA" id="ARBA00022679"/>
    </source>
</evidence>
<dbReference type="Pfam" id="PF00398">
    <property type="entry name" value="RrnaAD"/>
    <property type="match status" value="1"/>
</dbReference>